<dbReference type="AlphaFoldDB" id="A0A2U3LWG0"/>
<dbReference type="OrthoDB" id="9781621at2"/>
<gene>
    <name evidence="2" type="ORF">SBF1_90007</name>
</gene>
<dbReference type="InterPro" id="IPR052541">
    <property type="entry name" value="SQRD"/>
</dbReference>
<evidence type="ECO:0000313" key="3">
    <source>
        <dbReference type="Proteomes" id="UP000238916"/>
    </source>
</evidence>
<organism evidence="2 3">
    <name type="scientific">Candidatus Desulfosporosinus infrequens</name>
    <dbReference type="NCBI Taxonomy" id="2043169"/>
    <lineage>
        <taxon>Bacteria</taxon>
        <taxon>Bacillati</taxon>
        <taxon>Bacillota</taxon>
        <taxon>Clostridia</taxon>
        <taxon>Eubacteriales</taxon>
        <taxon>Desulfitobacteriaceae</taxon>
        <taxon>Desulfosporosinus</taxon>
    </lineage>
</organism>
<dbReference type="InterPro" id="IPR023753">
    <property type="entry name" value="FAD/NAD-binding_dom"/>
</dbReference>
<dbReference type="PANTHER" id="PTHR43755">
    <property type="match status" value="1"/>
</dbReference>
<evidence type="ECO:0000259" key="1">
    <source>
        <dbReference type="Pfam" id="PF07992"/>
    </source>
</evidence>
<name>A0A2U3LWG0_9FIRM</name>
<evidence type="ECO:0000313" key="2">
    <source>
        <dbReference type="EMBL" id="SPF56271.1"/>
    </source>
</evidence>
<protein>
    <submittedName>
        <fullName evidence="2">Sulfide:quinone reductase-like protein</fullName>
    </submittedName>
</protein>
<dbReference type="InterPro" id="IPR036188">
    <property type="entry name" value="FAD/NAD-bd_sf"/>
</dbReference>
<dbReference type="EMBL" id="OMOF01000889">
    <property type="protein sequence ID" value="SPF56271.1"/>
    <property type="molecule type" value="Genomic_DNA"/>
</dbReference>
<dbReference type="PANTHER" id="PTHR43755:SF1">
    <property type="entry name" value="FAD-DEPENDENT PYRIDINE NUCLEOTIDE-DISULPHIDE OXIDOREDUCTASE"/>
    <property type="match status" value="1"/>
</dbReference>
<accession>A0A2U3LWG0</accession>
<dbReference type="Pfam" id="PF07992">
    <property type="entry name" value="Pyr_redox_2"/>
    <property type="match status" value="1"/>
</dbReference>
<feature type="domain" description="FAD/NAD(P)-binding" evidence="1">
    <location>
        <begin position="8"/>
        <end position="148"/>
    </location>
</feature>
<dbReference type="GO" id="GO:0016491">
    <property type="term" value="F:oxidoreductase activity"/>
    <property type="evidence" value="ECO:0007669"/>
    <property type="project" value="InterPro"/>
</dbReference>
<dbReference type="SUPFAM" id="SSF51905">
    <property type="entry name" value="FAD/NAD(P)-binding domain"/>
    <property type="match status" value="1"/>
</dbReference>
<dbReference type="Proteomes" id="UP000238916">
    <property type="component" value="Unassembled WGS sequence"/>
</dbReference>
<sequence length="425" mass="47189">MHNFGKPHVLVLGGNFAGLTTARFIREQCGEDVNITVIDRKPYLLFVPNIPIEVFANRNPQKTLHMPIEQVLLDDGIDFIQAEVKAIDVETSLVDYVAMERSGSPVEHIKYDYLVVALGARLAYDKIEGFGDYGFTLSDTYHGNRLRRYLHEGNYKGGPIVIGSSRFHQGTKGKPDWLPTALAACEGPPLEIGLSLGTWLEDHGLGGPNKITLFTPGSVIAEDAGEEIVAKFLEMAGNMGYNYVNKTEDIKRLTADGIEFTNGKSLEAEIKLVLPDWQPHFFMKELPIVDEEGFVITDLTMRNPDYPRIFAVGDAAALTVPKLGTLGDQQARIVALQIAKDLGKVSAEKADEPFRPVVICMGDMGRDKAFYIHSDVWYGGKTSIMKTGHMIFALKLAFKEMYYRTGGKPSRWGLPLTELLIEHLL</sequence>
<proteinExistence type="predicted"/>
<dbReference type="Gene3D" id="3.50.50.60">
    <property type="entry name" value="FAD/NAD(P)-binding domain"/>
    <property type="match status" value="2"/>
</dbReference>
<reference evidence="3" key="1">
    <citation type="submission" date="2018-02" db="EMBL/GenBank/DDBJ databases">
        <authorList>
            <person name="Hausmann B."/>
        </authorList>
    </citation>
    <scope>NUCLEOTIDE SEQUENCE [LARGE SCALE GENOMIC DNA]</scope>
    <source>
        <strain evidence="3">Peat soil MAG SbF1</strain>
    </source>
</reference>